<dbReference type="GO" id="GO:0044183">
    <property type="term" value="F:protein folding chaperone"/>
    <property type="evidence" value="ECO:0007669"/>
    <property type="project" value="TreeGrafter"/>
</dbReference>
<evidence type="ECO:0000256" key="2">
    <source>
        <dbReference type="ARBA" id="ARBA00009508"/>
    </source>
</evidence>
<dbReference type="InterPro" id="IPR008011">
    <property type="entry name" value="Complex1_LYR_dom"/>
</dbReference>
<name>A0A6J2T3V4_DROLE</name>
<keyword evidence="10" id="KW-1185">Reference proteome</keyword>
<evidence type="ECO:0000256" key="5">
    <source>
        <dbReference type="ARBA" id="ARBA00025430"/>
    </source>
</evidence>
<protein>
    <recommendedName>
        <fullName evidence="7">Complex III assembly factor LYRM7</fullName>
    </recommendedName>
    <alternativeName>
        <fullName evidence="8">LYR motif-containing protein 7</fullName>
    </alternativeName>
</protein>
<proteinExistence type="inferred from homology"/>
<dbReference type="CDD" id="cd20267">
    <property type="entry name" value="Complex1_LYR_LYRM7"/>
    <property type="match status" value="1"/>
</dbReference>
<dbReference type="AlphaFoldDB" id="A0A6J2T3V4"/>
<keyword evidence="3" id="KW-0496">Mitochondrion</keyword>
<dbReference type="PANTHER" id="PTHR46749">
    <property type="entry name" value="COMPLEX III ASSEMBLY FACTOR LYRM7"/>
    <property type="match status" value="1"/>
</dbReference>
<sequence length="137" mass="15838">MSQMRREVLSAFKKLHRTRQYVFQGDELALSAGRQKINESFSQNKNETNEKEIQKMIKLAQDVDYELRTNVIQARKREDDVYELRITPEVTRLDNIVFDPDAIIEPPRRRRGAKVQEGCCGGAATAALEAEVEDRKK</sequence>
<comment type="similarity">
    <text evidence="2">Belongs to the complex I LYR family.</text>
</comment>
<evidence type="ECO:0000259" key="9">
    <source>
        <dbReference type="Pfam" id="PF05347"/>
    </source>
</evidence>
<organism evidence="10 11">
    <name type="scientific">Drosophila lebanonensis</name>
    <name type="common">Fruit fly</name>
    <name type="synonym">Scaptodrosophila lebanonensis</name>
    <dbReference type="NCBI Taxonomy" id="7225"/>
    <lineage>
        <taxon>Eukaryota</taxon>
        <taxon>Metazoa</taxon>
        <taxon>Ecdysozoa</taxon>
        <taxon>Arthropoda</taxon>
        <taxon>Hexapoda</taxon>
        <taxon>Insecta</taxon>
        <taxon>Pterygota</taxon>
        <taxon>Neoptera</taxon>
        <taxon>Endopterygota</taxon>
        <taxon>Diptera</taxon>
        <taxon>Brachycera</taxon>
        <taxon>Muscomorpha</taxon>
        <taxon>Ephydroidea</taxon>
        <taxon>Drosophilidae</taxon>
        <taxon>Scaptodrosophila</taxon>
    </lineage>
</organism>
<keyword evidence="4" id="KW-0143">Chaperone</keyword>
<evidence type="ECO:0000256" key="4">
    <source>
        <dbReference type="ARBA" id="ARBA00023186"/>
    </source>
</evidence>
<evidence type="ECO:0000256" key="6">
    <source>
        <dbReference type="ARBA" id="ARBA00025809"/>
    </source>
</evidence>
<dbReference type="OrthoDB" id="529194at2759"/>
<dbReference type="GO" id="GO:0034551">
    <property type="term" value="P:mitochondrial respiratory chain complex III assembly"/>
    <property type="evidence" value="ECO:0007669"/>
    <property type="project" value="InterPro"/>
</dbReference>
<dbReference type="Pfam" id="PF05347">
    <property type="entry name" value="Complex1_LYR"/>
    <property type="match status" value="1"/>
</dbReference>
<reference evidence="11" key="1">
    <citation type="submission" date="2025-08" db="UniProtKB">
        <authorList>
            <consortium name="RefSeq"/>
        </authorList>
    </citation>
    <scope>IDENTIFICATION</scope>
    <source>
        <strain evidence="11">11010-0011.00</strain>
        <tissue evidence="11">Whole body</tissue>
    </source>
</reference>
<comment type="subcellular location">
    <subcellularLocation>
        <location evidence="1">Mitochondrion matrix</location>
    </subcellularLocation>
</comment>
<evidence type="ECO:0000313" key="11">
    <source>
        <dbReference type="RefSeq" id="XP_030369918.1"/>
    </source>
</evidence>
<comment type="subunit">
    <text evidence="6">Interacts with UQCRFS1.</text>
</comment>
<dbReference type="GeneID" id="115620689"/>
<dbReference type="InterPro" id="IPR050435">
    <property type="entry name" value="MZM1/LYRM7"/>
</dbReference>
<comment type="function">
    <text evidence="5">Assembly factor required for Rieske Fe-S protein UQCRFS1 incorporation into the cytochrome b-c1 (CIII) complex. Functions as a chaperone, binding to this subunit within the mitochondrial matrix and stabilizing it prior to its translocation and insertion into the late CIII dimeric intermediate within the mitochondrial inner membrane.</text>
</comment>
<dbReference type="GO" id="GO:0005759">
    <property type="term" value="C:mitochondrial matrix"/>
    <property type="evidence" value="ECO:0007669"/>
    <property type="project" value="UniProtKB-SubCell"/>
</dbReference>
<evidence type="ECO:0000256" key="3">
    <source>
        <dbReference type="ARBA" id="ARBA00023128"/>
    </source>
</evidence>
<dbReference type="PANTHER" id="PTHR46749:SF1">
    <property type="entry name" value="COMPLEX III ASSEMBLY FACTOR LYRM7"/>
    <property type="match status" value="1"/>
</dbReference>
<evidence type="ECO:0000313" key="10">
    <source>
        <dbReference type="Proteomes" id="UP000504634"/>
    </source>
</evidence>
<feature type="domain" description="Complex 1 LYR protein" evidence="9">
    <location>
        <begin position="6"/>
        <end position="62"/>
    </location>
</feature>
<gene>
    <name evidence="11" type="primary">LOC115620689</name>
</gene>
<accession>A0A6J2T3V4</accession>
<evidence type="ECO:0000256" key="7">
    <source>
        <dbReference type="ARBA" id="ARBA00026165"/>
    </source>
</evidence>
<evidence type="ECO:0000256" key="1">
    <source>
        <dbReference type="ARBA" id="ARBA00004305"/>
    </source>
</evidence>
<dbReference type="InterPro" id="IPR045298">
    <property type="entry name" value="Complex1_LYR_LYRM7"/>
</dbReference>
<evidence type="ECO:0000256" key="8">
    <source>
        <dbReference type="ARBA" id="ARBA00031830"/>
    </source>
</evidence>
<dbReference type="RefSeq" id="XP_030369918.1">
    <property type="nucleotide sequence ID" value="XM_030514058.1"/>
</dbReference>
<dbReference type="Proteomes" id="UP000504634">
    <property type="component" value="Unplaced"/>
</dbReference>